<feature type="compositionally biased region" description="Basic and acidic residues" evidence="1">
    <location>
        <begin position="301"/>
        <end position="332"/>
    </location>
</feature>
<dbReference type="AlphaFoldDB" id="A0AB39L7H3"/>
<dbReference type="InterPro" id="IPR011990">
    <property type="entry name" value="TPR-like_helical_dom_sf"/>
</dbReference>
<name>A0AB39L7H3_9MICC</name>
<sequence length="332" mass="35723">MTGRELDRTTMGQLRTLEGNNSEWVSKHLVMAGRLIDSDPEAAFQHALAASRRGGRIGAVREAVGMTAYAAGHYDDALREFRTFRRITGSSIHLAHMADCERGLGRPEKALELVQSDEKEMLDNAGKAELAIVASGARSDMGDFAAAVKELEIPQLDINRAFSFSPRLFEAYADALSAAGRAPEAAKWYRQIGVAEEALGVGDYEEPEIVDLGYDEEEERRELEERRARAAAAAPTGAEPNEGEVAEDEATEIESGEPHAGGESATSDGDEDESHDSVDDHHVLGLAEDELGMNESTAGADEGHTSEEHTDGHDPEFPTDGIGEHGHGSDQA</sequence>
<reference evidence="2" key="1">
    <citation type="submission" date="2024-07" db="EMBL/GenBank/DDBJ databases">
        <authorList>
            <person name="fu j."/>
        </authorList>
    </citation>
    <scope>NUCLEOTIDE SEQUENCE</scope>
    <source>
        <strain evidence="2">P10A9</strain>
    </source>
</reference>
<evidence type="ECO:0000313" key="2">
    <source>
        <dbReference type="EMBL" id="XDP46894.1"/>
    </source>
</evidence>
<feature type="compositionally biased region" description="Acidic residues" evidence="1">
    <location>
        <begin position="241"/>
        <end position="255"/>
    </location>
</feature>
<feature type="compositionally biased region" description="Acidic residues" evidence="1">
    <location>
        <begin position="210"/>
        <end position="219"/>
    </location>
</feature>
<dbReference type="RefSeq" id="WP_369047102.1">
    <property type="nucleotide sequence ID" value="NZ_CP163302.1"/>
</dbReference>
<proteinExistence type="predicted"/>
<gene>
    <name evidence="2" type="ORF">AB5L97_07865</name>
</gene>
<protein>
    <recommendedName>
        <fullName evidence="3">Tetratricopeptide repeat protein</fullName>
    </recommendedName>
</protein>
<dbReference type="Gene3D" id="1.25.40.10">
    <property type="entry name" value="Tetratricopeptide repeat domain"/>
    <property type="match status" value="1"/>
</dbReference>
<dbReference type="EMBL" id="CP163302">
    <property type="protein sequence ID" value="XDP46894.1"/>
    <property type="molecule type" value="Genomic_DNA"/>
</dbReference>
<dbReference type="SUPFAM" id="SSF48452">
    <property type="entry name" value="TPR-like"/>
    <property type="match status" value="1"/>
</dbReference>
<accession>A0AB39L7H3</accession>
<feature type="region of interest" description="Disordered" evidence="1">
    <location>
        <begin position="210"/>
        <end position="332"/>
    </location>
</feature>
<organism evidence="2">
    <name type="scientific">Sinomonas puerhi</name>
    <dbReference type="NCBI Taxonomy" id="3238584"/>
    <lineage>
        <taxon>Bacteria</taxon>
        <taxon>Bacillati</taxon>
        <taxon>Actinomycetota</taxon>
        <taxon>Actinomycetes</taxon>
        <taxon>Micrococcales</taxon>
        <taxon>Micrococcaceae</taxon>
        <taxon>Sinomonas</taxon>
    </lineage>
</organism>
<dbReference type="KEGG" id="spue:AB5L97_07865"/>
<evidence type="ECO:0000256" key="1">
    <source>
        <dbReference type="SAM" id="MobiDB-lite"/>
    </source>
</evidence>
<evidence type="ECO:0008006" key="3">
    <source>
        <dbReference type="Google" id="ProtNLM"/>
    </source>
</evidence>